<organism evidence="2 3">
    <name type="scientific">Xenorhabdus mauleonii</name>
    <dbReference type="NCBI Taxonomy" id="351675"/>
    <lineage>
        <taxon>Bacteria</taxon>
        <taxon>Pseudomonadati</taxon>
        <taxon>Pseudomonadota</taxon>
        <taxon>Gammaproteobacteria</taxon>
        <taxon>Enterobacterales</taxon>
        <taxon>Morganellaceae</taxon>
        <taxon>Xenorhabdus</taxon>
    </lineage>
</organism>
<dbReference type="Proteomes" id="UP000198919">
    <property type="component" value="Unassembled WGS sequence"/>
</dbReference>
<sequence length="105" mass="12366">MKTIKFTNNSNIKITITLKEKSQVKADKQDISPSSFALFEFKNEEYQIEYCNIFMSIDKFLISQTVSPISALSHLDRMFNSHHEFKIFFDQFSYQVLLVPIDEED</sequence>
<protein>
    <submittedName>
        <fullName evidence="2">Uncharacterized protein</fullName>
    </submittedName>
</protein>
<reference evidence="2" key="1">
    <citation type="submission" date="2016-10" db="EMBL/GenBank/DDBJ databases">
        <authorList>
            <person name="de Groot N.N."/>
        </authorList>
    </citation>
    <scope>NUCLEOTIDE SEQUENCE [LARGE SCALE GENOMIC DNA]</scope>
    <source>
        <strain evidence="2">DSM 17908</strain>
    </source>
</reference>
<accession>A0A1I3IFV5</accession>
<dbReference type="AlphaFoldDB" id="A0A1I3IFV5"/>
<evidence type="ECO:0000313" key="3">
    <source>
        <dbReference type="Proteomes" id="UP000198919"/>
    </source>
</evidence>
<name>A0A1I3IFV5_9GAMM</name>
<evidence type="ECO:0000313" key="1">
    <source>
        <dbReference type="EMBL" id="PHM39484.1"/>
    </source>
</evidence>
<keyword evidence="4" id="KW-1185">Reference proteome</keyword>
<proteinExistence type="predicted"/>
<reference evidence="3" key="2">
    <citation type="submission" date="2016-10" db="EMBL/GenBank/DDBJ databases">
        <authorList>
            <person name="Varghese N."/>
            <person name="Submissions S."/>
        </authorList>
    </citation>
    <scope>NUCLEOTIDE SEQUENCE [LARGE SCALE GENOMIC DNA]</scope>
    <source>
        <strain evidence="3">DSM 17908</strain>
    </source>
</reference>
<evidence type="ECO:0000313" key="4">
    <source>
        <dbReference type="Proteomes" id="UP000224607"/>
    </source>
</evidence>
<dbReference type="Proteomes" id="UP000224607">
    <property type="component" value="Unassembled WGS sequence"/>
</dbReference>
<evidence type="ECO:0000313" key="2">
    <source>
        <dbReference type="EMBL" id="SFI46811.1"/>
    </source>
</evidence>
<gene>
    <name evidence="2" type="ORF">SAMN05421680_101328</name>
    <name evidence="1" type="ORF">Xmau_02832</name>
</gene>
<reference evidence="1 4" key="3">
    <citation type="journal article" date="2017" name="Nat. Microbiol.">
        <title>Natural product diversity associated with the nematode symbionts Photorhabdus and Xenorhabdus.</title>
        <authorList>
            <person name="Tobias N.J."/>
            <person name="Wolff H."/>
            <person name="Djahanschiri B."/>
            <person name="Grundmann F."/>
            <person name="Kronenwerth M."/>
            <person name="Shi Y.M."/>
            <person name="Simonyi S."/>
            <person name="Grun P."/>
            <person name="Shapiro-Ilan D."/>
            <person name="Pidot S.J."/>
            <person name="Stinear T.P."/>
            <person name="Ebersberger I."/>
            <person name="Bode H.B."/>
        </authorList>
    </citation>
    <scope>NUCLEOTIDE SEQUENCE [LARGE SCALE GENOMIC DNA]</scope>
    <source>
        <strain evidence="1 4">DSM 17908</strain>
    </source>
</reference>
<dbReference type="EMBL" id="FORG01000001">
    <property type="protein sequence ID" value="SFI46811.1"/>
    <property type="molecule type" value="Genomic_DNA"/>
</dbReference>
<dbReference type="EMBL" id="NITY01000010">
    <property type="protein sequence ID" value="PHM39484.1"/>
    <property type="molecule type" value="Genomic_DNA"/>
</dbReference>
<dbReference type="OrthoDB" id="9935854at2"/>
<dbReference type="RefSeq" id="WP_092507283.1">
    <property type="nucleotide sequence ID" value="NZ_CAWNQB010000002.1"/>
</dbReference>